<sequence length="261" mass="31168">MKIYEGLGLQEEYNIINTYYDIKEIDYNNNEEYKKLLMQQLDGCISKESYMLKTTLRVSLELFLFYLEQMDDDSNKFIEVINNSDYRIVKGNQEIVFQNISLNKSLNSPNDMVDKNNIMNSCMKRYQDLIENASKHLSLFMEMINVKSKTFNDRDLKNTLYKKMNKLEKYESLQWALTLINRGLRNKIGHFDAFYDFKNCVFRDDKKNIICTYSEFHQDNLNIGAFEYGFNASFEYLVLLSMNEFEFLEEYISKVREYIGV</sequence>
<name>A0A0S6U1R8_CLOBO</name>
<dbReference type="Proteomes" id="UP000054164">
    <property type="component" value="Unassembled WGS sequence"/>
</dbReference>
<evidence type="ECO:0000313" key="1">
    <source>
        <dbReference type="EMBL" id="GAE02334.1"/>
    </source>
</evidence>
<reference evidence="1" key="1">
    <citation type="submission" date="2013-10" db="EMBL/GenBank/DDBJ databases">
        <title>Draft genome sequence of Clostridium botulinum type B strain Osaka05.</title>
        <authorList>
            <person name="Sakaguchi Y."/>
            <person name="Hosomi K."/>
            <person name="Uchiyama J."/>
            <person name="Ogura Y."/>
            <person name="Sakaguchi M."/>
            <person name="Kohda T."/>
            <person name="Mukamoto M."/>
            <person name="Misawa N."/>
            <person name="Matsuzaki S."/>
            <person name="Hayashi T."/>
            <person name="Kozaki S."/>
        </authorList>
    </citation>
    <scope>NUCLEOTIDE SEQUENCE</scope>
    <source>
        <strain evidence="1">Osaka05</strain>
    </source>
</reference>
<dbReference type="AlphaFoldDB" id="A0A0S6U1R8"/>
<proteinExistence type="predicted"/>
<accession>A0A0S6U1R8</accession>
<dbReference type="RefSeq" id="WP_030035116.1">
    <property type="nucleotide sequence ID" value="NZ_DF384213.1"/>
</dbReference>
<dbReference type="HOGENOM" id="CLU_1064366_0_0_9"/>
<organism evidence="1">
    <name type="scientific">Clostridium botulinum B str. Osaka05</name>
    <dbReference type="NCBI Taxonomy" id="1407017"/>
    <lineage>
        <taxon>Bacteria</taxon>
        <taxon>Bacillati</taxon>
        <taxon>Bacillota</taxon>
        <taxon>Clostridia</taxon>
        <taxon>Eubacteriales</taxon>
        <taxon>Clostridiaceae</taxon>
        <taxon>Clostridium</taxon>
    </lineage>
</organism>
<dbReference type="EMBL" id="DF384213">
    <property type="protein sequence ID" value="GAE02334.1"/>
    <property type="molecule type" value="Genomic_DNA"/>
</dbReference>
<protein>
    <submittedName>
        <fullName evidence="1">Uncharacterized protein</fullName>
    </submittedName>
</protein>
<gene>
    <name evidence="1" type="ORF">CBO05C_2024</name>
</gene>